<evidence type="ECO:0000256" key="1">
    <source>
        <dbReference type="ARBA" id="ARBA00023015"/>
    </source>
</evidence>
<dbReference type="InterPro" id="IPR000835">
    <property type="entry name" value="HTH_MarR-typ"/>
</dbReference>
<dbReference type="EMBL" id="CP018044">
    <property type="protein sequence ID" value="ATU19684.1"/>
    <property type="molecule type" value="Genomic_DNA"/>
</dbReference>
<evidence type="ECO:0000256" key="4">
    <source>
        <dbReference type="SAM" id="MobiDB-lite"/>
    </source>
</evidence>
<dbReference type="Proteomes" id="UP000229907">
    <property type="component" value="Chromosome"/>
</dbReference>
<evidence type="ECO:0000313" key="6">
    <source>
        <dbReference type="EMBL" id="ATU19684.1"/>
    </source>
</evidence>
<reference evidence="6 7" key="1">
    <citation type="submission" date="2016-11" db="EMBL/GenBank/DDBJ databases">
        <title>complete genome sequence of Bifidobacterium choerinum strain FMB-1.</title>
        <authorList>
            <person name="Park C.-S."/>
            <person name="Jung D.-H."/>
            <person name="Choi D.-S."/>
        </authorList>
    </citation>
    <scope>NUCLEOTIDE SEQUENCE [LARGE SCALE GENOMIC DNA]</scope>
    <source>
        <strain evidence="6 7">FMB-1</strain>
    </source>
</reference>
<dbReference type="RefSeq" id="WP_232513813.1">
    <property type="nucleotide sequence ID" value="NZ_CP018044.1"/>
</dbReference>
<protein>
    <recommendedName>
        <fullName evidence="5">HTH marR-type domain-containing protein</fullName>
    </recommendedName>
</protein>
<keyword evidence="2" id="KW-0238">DNA-binding</keyword>
<dbReference type="AlphaFoldDB" id="A0A2D3D3P7"/>
<accession>A0A2D3D3P7</accession>
<dbReference type="SMART" id="SM00347">
    <property type="entry name" value="HTH_MARR"/>
    <property type="match status" value="1"/>
</dbReference>
<evidence type="ECO:0000259" key="5">
    <source>
        <dbReference type="PROSITE" id="PS50995"/>
    </source>
</evidence>
<evidence type="ECO:0000313" key="7">
    <source>
        <dbReference type="Proteomes" id="UP000229907"/>
    </source>
</evidence>
<evidence type="ECO:0000256" key="3">
    <source>
        <dbReference type="ARBA" id="ARBA00023163"/>
    </source>
</evidence>
<dbReference type="GO" id="GO:0003700">
    <property type="term" value="F:DNA-binding transcription factor activity"/>
    <property type="evidence" value="ECO:0007669"/>
    <property type="project" value="InterPro"/>
</dbReference>
<dbReference type="KEGG" id="bcho:BcFMB_00625"/>
<dbReference type="GO" id="GO:0003677">
    <property type="term" value="F:DNA binding"/>
    <property type="evidence" value="ECO:0007669"/>
    <property type="project" value="UniProtKB-KW"/>
</dbReference>
<organism evidence="6 7">
    <name type="scientific">Bifidobacterium choerinum</name>
    <dbReference type="NCBI Taxonomy" id="35760"/>
    <lineage>
        <taxon>Bacteria</taxon>
        <taxon>Bacillati</taxon>
        <taxon>Actinomycetota</taxon>
        <taxon>Actinomycetes</taxon>
        <taxon>Bifidobacteriales</taxon>
        <taxon>Bifidobacteriaceae</taxon>
        <taxon>Bifidobacterium</taxon>
    </lineage>
</organism>
<keyword evidence="3" id="KW-0804">Transcription</keyword>
<feature type="compositionally biased region" description="Low complexity" evidence="4">
    <location>
        <begin position="195"/>
        <end position="214"/>
    </location>
</feature>
<dbReference type="PANTHER" id="PTHR42756:SF1">
    <property type="entry name" value="TRANSCRIPTIONAL REPRESSOR OF EMRAB OPERON"/>
    <property type="match status" value="1"/>
</dbReference>
<evidence type="ECO:0000256" key="2">
    <source>
        <dbReference type="ARBA" id="ARBA00023125"/>
    </source>
</evidence>
<dbReference type="InterPro" id="IPR036388">
    <property type="entry name" value="WH-like_DNA-bd_sf"/>
</dbReference>
<sequence>MVIGNADGGHGQEWLKPSLEIRAVHQLIARYWNVVTPSESTGSGTNMPIILYLHDHRHEDVFQYDIERAFSITRSTASRVLALMEKKGLITRTSVQWDARVRKIELTASADGIVEELQRRSRQLERTLFEGFSDDEQRRFLADLERMQSNLYATGLLGKETPGCACAHPPADEEQHGDGARAPADASPTRPQQSADTDTTDAADAAYTTNTTNNDPDDADGPNKPSDSSEAHRFQPEKAKKGAEQ</sequence>
<name>A0A2D3D3P7_9BIFI</name>
<proteinExistence type="predicted"/>
<dbReference type="SUPFAM" id="SSF46785">
    <property type="entry name" value="Winged helix' DNA-binding domain"/>
    <property type="match status" value="1"/>
</dbReference>
<dbReference type="PANTHER" id="PTHR42756">
    <property type="entry name" value="TRANSCRIPTIONAL REGULATOR, MARR"/>
    <property type="match status" value="1"/>
</dbReference>
<dbReference type="PROSITE" id="PS50995">
    <property type="entry name" value="HTH_MARR_2"/>
    <property type="match status" value="1"/>
</dbReference>
<dbReference type="Gene3D" id="1.10.10.10">
    <property type="entry name" value="Winged helix-like DNA-binding domain superfamily/Winged helix DNA-binding domain"/>
    <property type="match status" value="1"/>
</dbReference>
<dbReference type="Pfam" id="PF12802">
    <property type="entry name" value="MarR_2"/>
    <property type="match status" value="1"/>
</dbReference>
<feature type="region of interest" description="Disordered" evidence="4">
    <location>
        <begin position="164"/>
        <end position="245"/>
    </location>
</feature>
<feature type="compositionally biased region" description="Basic and acidic residues" evidence="4">
    <location>
        <begin position="170"/>
        <end position="179"/>
    </location>
</feature>
<dbReference type="PRINTS" id="PR00598">
    <property type="entry name" value="HTHMARR"/>
</dbReference>
<feature type="domain" description="HTH marR-type" evidence="5">
    <location>
        <begin position="17"/>
        <end position="149"/>
    </location>
</feature>
<keyword evidence="1" id="KW-0805">Transcription regulation</keyword>
<dbReference type="InterPro" id="IPR036390">
    <property type="entry name" value="WH_DNA-bd_sf"/>
</dbReference>
<gene>
    <name evidence="6" type="ORF">BcFMB_00625</name>
</gene>
<feature type="compositionally biased region" description="Basic and acidic residues" evidence="4">
    <location>
        <begin position="227"/>
        <end position="245"/>
    </location>
</feature>